<accession>A0A0F7FPV7</accession>
<dbReference type="KEGG" id="sxi:SXIM_05530"/>
<proteinExistence type="predicted"/>
<dbReference type="EMBL" id="CP009922">
    <property type="protein sequence ID" value="AKG41937.1"/>
    <property type="molecule type" value="Genomic_DNA"/>
</dbReference>
<evidence type="ECO:0008006" key="4">
    <source>
        <dbReference type="Google" id="ProtNLM"/>
    </source>
</evidence>
<feature type="chain" id="PRO_5002515361" description="Sporulation delaying protein family toxin" evidence="1">
    <location>
        <begin position="28"/>
        <end position="205"/>
    </location>
</feature>
<feature type="signal peptide" evidence="1">
    <location>
        <begin position="1"/>
        <end position="27"/>
    </location>
</feature>
<sequence length="205" mass="20372">MFSVRKRFIAAAAAAAIVAGGIGVASASATPSPTPLVAVAQDAATDGQDLFTGLFFGIGPVADDLVAGGLFAGDDTGEFAHNATAEGRAAIAEIVALVEEASPEFFAGFASDVRSGDPRLVEQAVADAAEELTAVVEVERSEDFGSGALCVVNVAAAANVAVALNVASVANVLTQVNFWIEAPPADGAGLSQEEAVALLTAQLAA</sequence>
<organism evidence="2 3">
    <name type="scientific">Streptomyces xiamenensis</name>
    <dbReference type="NCBI Taxonomy" id="408015"/>
    <lineage>
        <taxon>Bacteria</taxon>
        <taxon>Bacillati</taxon>
        <taxon>Actinomycetota</taxon>
        <taxon>Actinomycetes</taxon>
        <taxon>Kitasatosporales</taxon>
        <taxon>Streptomycetaceae</taxon>
        <taxon>Streptomyces</taxon>
    </lineage>
</organism>
<dbReference type="HOGENOM" id="CLU_1336931_0_0_11"/>
<name>A0A0F7FPV7_9ACTN</name>
<keyword evidence="3" id="KW-1185">Reference proteome</keyword>
<dbReference type="PATRIC" id="fig|408015.6.peg.581"/>
<protein>
    <recommendedName>
        <fullName evidence="4">Sporulation delaying protein family toxin</fullName>
    </recommendedName>
</protein>
<dbReference type="InterPro" id="IPR023888">
    <property type="entry name" value="SdpC-like"/>
</dbReference>
<evidence type="ECO:0000313" key="3">
    <source>
        <dbReference type="Proteomes" id="UP000034034"/>
    </source>
</evidence>
<gene>
    <name evidence="2" type="ORF">SXIM_05530</name>
</gene>
<dbReference type="AlphaFoldDB" id="A0A0F7FPV7"/>
<dbReference type="Proteomes" id="UP000034034">
    <property type="component" value="Chromosome"/>
</dbReference>
<dbReference type="STRING" id="408015.SXIM_05530"/>
<dbReference type="Pfam" id="PF26137">
    <property type="entry name" value="Toxin_SdpC"/>
    <property type="match status" value="1"/>
</dbReference>
<reference evidence="2" key="1">
    <citation type="submission" date="2019-08" db="EMBL/GenBank/DDBJ databases">
        <title>Complete genome sequence of a mangrove-derived Streptomyces xiamenensis.</title>
        <authorList>
            <person name="Xu J."/>
        </authorList>
    </citation>
    <scope>NUCLEOTIDE SEQUENCE</scope>
    <source>
        <strain evidence="2">318</strain>
    </source>
</reference>
<keyword evidence="1" id="KW-0732">Signal</keyword>
<evidence type="ECO:0000313" key="2">
    <source>
        <dbReference type="EMBL" id="AKG41937.1"/>
    </source>
</evidence>
<evidence type="ECO:0000256" key="1">
    <source>
        <dbReference type="SAM" id="SignalP"/>
    </source>
</evidence>